<reference evidence="2 3" key="1">
    <citation type="submission" date="2024-03" db="EMBL/GenBank/DDBJ databases">
        <title>Complete genome sequence of the green alga Chloropicon roscoffensis RCC1871.</title>
        <authorList>
            <person name="Lemieux C."/>
            <person name="Pombert J.-F."/>
            <person name="Otis C."/>
            <person name="Turmel M."/>
        </authorList>
    </citation>
    <scope>NUCLEOTIDE SEQUENCE [LARGE SCALE GENOMIC DNA]</scope>
    <source>
        <strain evidence="2 3">RCC1871</strain>
    </source>
</reference>
<evidence type="ECO:0000313" key="2">
    <source>
        <dbReference type="EMBL" id="WZN66452.1"/>
    </source>
</evidence>
<keyword evidence="3" id="KW-1185">Reference proteome</keyword>
<dbReference type="Gene3D" id="3.40.525.10">
    <property type="entry name" value="CRAL-TRIO lipid binding domain"/>
    <property type="match status" value="1"/>
</dbReference>
<dbReference type="EMBL" id="CP151515">
    <property type="protein sequence ID" value="WZN66452.1"/>
    <property type="molecule type" value="Genomic_DNA"/>
</dbReference>
<sequence length="231" mass="26014">MGDWGAGKAWEGWKDYAGAVVGRARGLLIGTDAATDVEARSEAHRLALERSRGEDFRDLEDLRFCIVQRARCGWVMVFHGNRIPMATVDRERVYRYVIRQHDELLRDQNFTVLYVQTGASYEENSPGLVWLGEKLGAVDEVILRSVSRLIILHPDWHLWSCCQILGSGLLHSLWAKTAFFLRVELLPGDVFGENGVDLPEAVMDHDRELEGNVLSDFYVDGGTLSKAAEPQ</sequence>
<gene>
    <name evidence="2" type="ORF">HKI87_15g80190</name>
</gene>
<dbReference type="InterPro" id="IPR001251">
    <property type="entry name" value="CRAL-TRIO_dom"/>
</dbReference>
<evidence type="ECO:0000259" key="1">
    <source>
        <dbReference type="Pfam" id="PF13716"/>
    </source>
</evidence>
<dbReference type="Pfam" id="PF13716">
    <property type="entry name" value="CRAL_TRIO_2"/>
    <property type="match status" value="1"/>
</dbReference>
<dbReference type="PANTHER" id="PTHR48411:SF1">
    <property type="entry name" value="OS01G0948300 PROTEIN"/>
    <property type="match status" value="1"/>
</dbReference>
<accession>A0AAX4PKJ8</accession>
<protein>
    <submittedName>
        <fullName evidence="2">CRAL-TRIO domain-containing protein</fullName>
    </submittedName>
</protein>
<organism evidence="2 3">
    <name type="scientific">Chloropicon roscoffensis</name>
    <dbReference type="NCBI Taxonomy" id="1461544"/>
    <lineage>
        <taxon>Eukaryota</taxon>
        <taxon>Viridiplantae</taxon>
        <taxon>Chlorophyta</taxon>
        <taxon>Chloropicophyceae</taxon>
        <taxon>Chloropicales</taxon>
        <taxon>Chloropicaceae</taxon>
        <taxon>Chloropicon</taxon>
    </lineage>
</organism>
<evidence type="ECO:0000313" key="3">
    <source>
        <dbReference type="Proteomes" id="UP001472866"/>
    </source>
</evidence>
<dbReference type="PANTHER" id="PTHR48411">
    <property type="entry name" value="OS01G0948300 PROTEIN"/>
    <property type="match status" value="1"/>
</dbReference>
<dbReference type="Proteomes" id="UP001472866">
    <property type="component" value="Chromosome 15"/>
</dbReference>
<proteinExistence type="predicted"/>
<feature type="domain" description="CRAL-TRIO" evidence="1">
    <location>
        <begin position="75"/>
        <end position="208"/>
    </location>
</feature>
<dbReference type="InterPro" id="IPR036865">
    <property type="entry name" value="CRAL-TRIO_dom_sf"/>
</dbReference>
<name>A0AAX4PKJ8_9CHLO</name>
<dbReference type="AlphaFoldDB" id="A0AAX4PKJ8"/>